<organism evidence="2 3">
    <name type="scientific">Acidipropionibacterium virtanenii</name>
    <dbReference type="NCBI Taxonomy" id="2057246"/>
    <lineage>
        <taxon>Bacteria</taxon>
        <taxon>Bacillati</taxon>
        <taxon>Actinomycetota</taxon>
        <taxon>Actinomycetes</taxon>
        <taxon>Propionibacteriales</taxon>
        <taxon>Propionibacteriaceae</taxon>
        <taxon>Acidipropionibacterium</taxon>
    </lineage>
</organism>
<dbReference type="SUPFAM" id="SSF53850">
    <property type="entry name" value="Periplasmic binding protein-like II"/>
    <property type="match status" value="1"/>
</dbReference>
<dbReference type="InterPro" id="IPR006059">
    <property type="entry name" value="SBP"/>
</dbReference>
<feature type="signal peptide" evidence="1">
    <location>
        <begin position="1"/>
        <end position="26"/>
    </location>
</feature>
<dbReference type="PANTHER" id="PTHR43649:SF12">
    <property type="entry name" value="DIACETYLCHITOBIOSE BINDING PROTEIN DASA"/>
    <property type="match status" value="1"/>
</dbReference>
<protein>
    <submittedName>
        <fullName evidence="2">Multiple sugar-binding protein</fullName>
    </submittedName>
</protein>
<accession>A0A344UQJ4</accession>
<dbReference type="Pfam" id="PF01547">
    <property type="entry name" value="SBP_bac_1"/>
    <property type="match status" value="1"/>
</dbReference>
<dbReference type="Proteomes" id="UP000251995">
    <property type="component" value="Chromosome"/>
</dbReference>
<proteinExistence type="predicted"/>
<dbReference type="KEGG" id="acij:JS278_00345"/>
<dbReference type="InterPro" id="IPR006311">
    <property type="entry name" value="TAT_signal"/>
</dbReference>
<dbReference type="EMBL" id="CP025198">
    <property type="protein sequence ID" value="AXE37542.1"/>
    <property type="molecule type" value="Genomic_DNA"/>
</dbReference>
<dbReference type="Gene3D" id="3.40.190.10">
    <property type="entry name" value="Periplasmic binding protein-like II"/>
    <property type="match status" value="1"/>
</dbReference>
<dbReference type="PROSITE" id="PS51257">
    <property type="entry name" value="PROKAR_LIPOPROTEIN"/>
    <property type="match status" value="1"/>
</dbReference>
<reference evidence="2 3" key="1">
    <citation type="submission" date="2017-12" db="EMBL/GenBank/DDBJ databases">
        <title>The whole genome sequence of the Acidipropionibacterium virtanenii sp. nov. type strain JS278.</title>
        <authorList>
            <person name="Laine P."/>
            <person name="Deptula P."/>
            <person name="Varmanen P."/>
            <person name="Auvinen P."/>
        </authorList>
    </citation>
    <scope>NUCLEOTIDE SEQUENCE [LARGE SCALE GENOMIC DNA]</scope>
    <source>
        <strain evidence="2 3">JS278</strain>
    </source>
</reference>
<evidence type="ECO:0000313" key="2">
    <source>
        <dbReference type="EMBL" id="AXE37542.1"/>
    </source>
</evidence>
<evidence type="ECO:0000256" key="1">
    <source>
        <dbReference type="SAM" id="SignalP"/>
    </source>
</evidence>
<feature type="chain" id="PRO_5038632941" evidence="1">
    <location>
        <begin position="27"/>
        <end position="438"/>
    </location>
</feature>
<keyword evidence="3" id="KW-1185">Reference proteome</keyword>
<dbReference type="OrthoDB" id="358201at2"/>
<dbReference type="PANTHER" id="PTHR43649">
    <property type="entry name" value="ARABINOSE-BINDING PROTEIN-RELATED"/>
    <property type="match status" value="1"/>
</dbReference>
<name>A0A344UQJ4_9ACTN</name>
<dbReference type="AlphaFoldDB" id="A0A344UQJ4"/>
<dbReference type="PROSITE" id="PS51318">
    <property type="entry name" value="TAT"/>
    <property type="match status" value="1"/>
</dbReference>
<gene>
    <name evidence="2" type="primary">msmE_2</name>
    <name evidence="2" type="ORF">JS278_00345</name>
</gene>
<keyword evidence="1" id="KW-0732">Signal</keyword>
<dbReference type="InterPro" id="IPR050490">
    <property type="entry name" value="Bact_solute-bd_prot1"/>
</dbReference>
<evidence type="ECO:0000313" key="3">
    <source>
        <dbReference type="Proteomes" id="UP000251995"/>
    </source>
</evidence>
<sequence length="438" mass="48570">MQKTRRQFMRGAAAIAAMAVGGTALSGCSSGSEDDNTFNILQYEDPTQAQGQGWKLAVDIFRKKHPDLTVRMQTTSFDAVRKNAKLMLAGNDVPDVMEFNKGNADGGQLAAQGLLAKLTGQVKKYGWDKKVTGAMQSLALYNSLGNAGSGDWYGIPNIGEYVTMYYNKELFAKAGITAEPKTMDEFVEAMKKLKAAGITPVSSSASTNNGWNQLWLWYSLVSAYADRRQVNDFTFLQHPVNFSQSPWSTGTDQFQQWIDQGYLGKGLGGLNFEQAAVTFLSGKAGMYMWNNGQFVRMQNEAKFKWGFFTLPGAKMTMGSSGHLWGVPAKSRHKELAYEFIDITLSKQVQNRIGQLGGLPVAADLDTITDPVTKAYTARFYETIDDDSLSFYPDYPVIGFLDFLATHMQKMSSRSEGSKEFRDKLQKFYDTGRKEALVP</sequence>